<dbReference type="PANTHER" id="PTHR47439">
    <property type="entry name" value="LOW MOLECULAR WEIGHT PHOSPHOTYROSINE PROTEIN PHOSPHATASE-RELATED"/>
    <property type="match status" value="1"/>
</dbReference>
<evidence type="ECO:0000256" key="1">
    <source>
        <dbReference type="ARBA" id="ARBA00011063"/>
    </source>
</evidence>
<keyword evidence="2" id="KW-0378">Hydrolase</keyword>
<sequence length="159" mass="17623">MSDAKITSVLFVCLGNICRSPTAHAIFRQKAESIGLYIDVESAGTSAYHEGTRPDPRSVAAGKKRNYDFSDISSRKIKEQDFEHYDLILAMDNDNLASLKRRCPAEFQSKIKLMLAFSEKYNDVVEVPDPYYGGAAGFEFVLDLIEDASDGLISAISKN</sequence>
<reference evidence="4 5" key="1">
    <citation type="submission" date="2023-01" db="EMBL/GenBank/DDBJ databases">
        <title>Psychrosphaera sp. nov., isolated from marine algae.</title>
        <authorList>
            <person name="Bayburt H."/>
            <person name="Choi B.J."/>
            <person name="Kim J.M."/>
            <person name="Choi D.G."/>
            <person name="Jeon C.O."/>
        </authorList>
    </citation>
    <scope>NUCLEOTIDE SEQUENCE [LARGE SCALE GENOMIC DNA]</scope>
    <source>
        <strain evidence="4 5">G1-22</strain>
    </source>
</reference>
<dbReference type="PANTHER" id="PTHR47439:SF1">
    <property type="entry name" value="ACID PHOSPHATASE"/>
    <property type="match status" value="1"/>
</dbReference>
<evidence type="ECO:0000259" key="3">
    <source>
        <dbReference type="SMART" id="SM00226"/>
    </source>
</evidence>
<accession>A0ABT5F8G8</accession>
<dbReference type="SMART" id="SM00226">
    <property type="entry name" value="LMWPc"/>
    <property type="match status" value="1"/>
</dbReference>
<dbReference type="Gene3D" id="3.40.50.2300">
    <property type="match status" value="1"/>
</dbReference>
<proteinExistence type="inferred from homology"/>
<dbReference type="Proteomes" id="UP001528411">
    <property type="component" value="Unassembled WGS sequence"/>
</dbReference>
<dbReference type="EMBL" id="JAQOMS010000002">
    <property type="protein sequence ID" value="MDC2887838.1"/>
    <property type="molecule type" value="Genomic_DNA"/>
</dbReference>
<dbReference type="InterPro" id="IPR023485">
    <property type="entry name" value="Ptyr_pPase"/>
</dbReference>
<dbReference type="PRINTS" id="PR00719">
    <property type="entry name" value="LMWPTPASE"/>
</dbReference>
<dbReference type="InterPro" id="IPR036196">
    <property type="entry name" value="Ptyr_pPase_sf"/>
</dbReference>
<evidence type="ECO:0000313" key="4">
    <source>
        <dbReference type="EMBL" id="MDC2887838.1"/>
    </source>
</evidence>
<evidence type="ECO:0000313" key="5">
    <source>
        <dbReference type="Proteomes" id="UP001528411"/>
    </source>
</evidence>
<dbReference type="RefSeq" id="WP_272179616.1">
    <property type="nucleotide sequence ID" value="NZ_JAQOMS010000002.1"/>
</dbReference>
<gene>
    <name evidence="4" type="ORF">PN838_02025</name>
</gene>
<protein>
    <submittedName>
        <fullName evidence="4">Low molecular weight phosphotyrosine protein phosphatase</fullName>
    </submittedName>
</protein>
<name>A0ABT5F8G8_9GAMM</name>
<dbReference type="SUPFAM" id="SSF52788">
    <property type="entry name" value="Phosphotyrosine protein phosphatases I"/>
    <property type="match status" value="1"/>
</dbReference>
<comment type="similarity">
    <text evidence="1">Belongs to the low molecular weight phosphotyrosine protein phosphatase family.</text>
</comment>
<organism evidence="4 5">
    <name type="scientific">Psychrosphaera algicola</name>
    <dbReference type="NCBI Taxonomy" id="3023714"/>
    <lineage>
        <taxon>Bacteria</taxon>
        <taxon>Pseudomonadati</taxon>
        <taxon>Pseudomonadota</taxon>
        <taxon>Gammaproteobacteria</taxon>
        <taxon>Alteromonadales</taxon>
        <taxon>Pseudoalteromonadaceae</taxon>
        <taxon>Psychrosphaera</taxon>
    </lineage>
</organism>
<comment type="caution">
    <text evidence="4">The sequence shown here is derived from an EMBL/GenBank/DDBJ whole genome shotgun (WGS) entry which is preliminary data.</text>
</comment>
<dbReference type="InterPro" id="IPR017867">
    <property type="entry name" value="Tyr_phospatase_low_mol_wt"/>
</dbReference>
<feature type="domain" description="Phosphotyrosine protein phosphatase I" evidence="3">
    <location>
        <begin position="7"/>
        <end position="155"/>
    </location>
</feature>
<dbReference type="Pfam" id="PF01451">
    <property type="entry name" value="LMWPc"/>
    <property type="match status" value="1"/>
</dbReference>
<evidence type="ECO:0000256" key="2">
    <source>
        <dbReference type="ARBA" id="ARBA00022801"/>
    </source>
</evidence>
<keyword evidence="5" id="KW-1185">Reference proteome</keyword>
<dbReference type="CDD" id="cd16343">
    <property type="entry name" value="LMWPTP"/>
    <property type="match status" value="1"/>
</dbReference>
<dbReference type="InterPro" id="IPR052995">
    <property type="entry name" value="LMW-PTP"/>
</dbReference>